<protein>
    <submittedName>
        <fullName evidence="2">Uncharacterized protein</fullName>
    </submittedName>
</protein>
<feature type="region of interest" description="Disordered" evidence="1">
    <location>
        <begin position="74"/>
        <end position="115"/>
    </location>
</feature>
<reference evidence="2" key="1">
    <citation type="journal article" date="2016" name="Sci. Rep.">
        <title>Molecular characterization of firefly nuptial gifts: a multi-omics approach sheds light on postcopulatory sexual selection.</title>
        <authorList>
            <person name="Al-Wathiqui N."/>
            <person name="Fallon T.R."/>
            <person name="South A."/>
            <person name="Weng J.K."/>
            <person name="Lewis S.M."/>
        </authorList>
    </citation>
    <scope>NUCLEOTIDE SEQUENCE</scope>
</reference>
<organism evidence="2">
    <name type="scientific">Photinus pyralis</name>
    <name type="common">Common eastern firefly</name>
    <name type="synonym">Lampyris pyralis</name>
    <dbReference type="NCBI Taxonomy" id="7054"/>
    <lineage>
        <taxon>Eukaryota</taxon>
        <taxon>Metazoa</taxon>
        <taxon>Ecdysozoa</taxon>
        <taxon>Arthropoda</taxon>
        <taxon>Hexapoda</taxon>
        <taxon>Insecta</taxon>
        <taxon>Pterygota</taxon>
        <taxon>Neoptera</taxon>
        <taxon>Endopterygota</taxon>
        <taxon>Coleoptera</taxon>
        <taxon>Polyphaga</taxon>
        <taxon>Elateriformia</taxon>
        <taxon>Elateroidea</taxon>
        <taxon>Lampyridae</taxon>
        <taxon>Lampyrinae</taxon>
        <taxon>Photinus</taxon>
    </lineage>
</organism>
<name>A0A1Y1NG40_PHOPY</name>
<dbReference type="AlphaFoldDB" id="A0A1Y1NG40"/>
<evidence type="ECO:0000256" key="1">
    <source>
        <dbReference type="SAM" id="MobiDB-lite"/>
    </source>
</evidence>
<evidence type="ECO:0000313" key="2">
    <source>
        <dbReference type="EMBL" id="JAV96739.1"/>
    </source>
</evidence>
<accession>A0A1Y1NG40</accession>
<sequence length="145" mass="16505">MSGKKEGAQFKFVRKVIGPLTFRRRSALRLRGGGGSKRHVGDLDEKVQSALRIYPASSTLIQKSISKFIEDHHEHDADSWTWESYTPEESIKEEEREKAKKSKKGKKAAETSPAIDNDEAYCAANGVALKVIATFFRARRRRKRR</sequence>
<feature type="compositionally biased region" description="Basic and acidic residues" evidence="1">
    <location>
        <begin position="89"/>
        <end position="98"/>
    </location>
</feature>
<proteinExistence type="predicted"/>
<dbReference type="EMBL" id="GEZM01003550">
    <property type="protein sequence ID" value="JAV96739.1"/>
    <property type="molecule type" value="Transcribed_RNA"/>
</dbReference>